<dbReference type="PROSITE" id="PS50084">
    <property type="entry name" value="KH_TYPE_1"/>
    <property type="match status" value="1"/>
</dbReference>
<dbReference type="FunFam" id="3.30.300.20:FF:000002">
    <property type="entry name" value="Transcription termination/antitermination protein NusA"/>
    <property type="match status" value="1"/>
</dbReference>
<dbReference type="PANTHER" id="PTHR22648">
    <property type="entry name" value="TRANSCRIPTION TERMINATION FACTOR NUSA"/>
    <property type="match status" value="1"/>
</dbReference>
<dbReference type="PANTHER" id="PTHR22648:SF0">
    <property type="entry name" value="TRANSCRIPTION TERMINATION_ANTITERMINATION PROTEIN NUSA"/>
    <property type="match status" value="1"/>
</dbReference>
<keyword evidence="2 7" id="KW-0963">Cytoplasm</keyword>
<dbReference type="SUPFAM" id="SSF69705">
    <property type="entry name" value="Transcription factor NusA, N-terminal domain"/>
    <property type="match status" value="1"/>
</dbReference>
<evidence type="ECO:0000259" key="8">
    <source>
        <dbReference type="SMART" id="SM00322"/>
    </source>
</evidence>
<sequence length="412" mass="46893">MENIELINSFSEFKDDKLIDRVTLMAILEDVFRNALKKKFGEDDNFDIIINPDKGDLEIWRNRIVVADGEVEDDNREISLSAARRIEPDFEVGEDVSEEVKLIDLGRRAILALRQNLISKIHEHDSTNIYKQFKDLEGELYSAEVHHIRHRAVILLDDEGNELIMPKDRQIPSDFFRKGDNVRGIIDSVELKGTKPVIILSRTAPLFLEKLFEQEIPEVFDGLITVKDVVRIPGEKAKVSVDSYDDRIDPVGACVGMKGSRIHGIVRELGNENIDVINFTNNTQLYITRALSPAKITNISINEETMRAEVKLLPSEVSKAIGRGGHNIRLAGQLTGYEIDVIREGEEDDEDVELSEFSDEIEAWIIQEFSRIGLDTAKSILEKDVQDLVKITDLEEETILDVVRILKEEFEE</sequence>
<dbReference type="SUPFAM" id="SSF54814">
    <property type="entry name" value="Prokaryotic type KH domain (KH-domain type II)"/>
    <property type="match status" value="2"/>
</dbReference>
<accession>A0A507ZXV8</accession>
<keyword evidence="3 7" id="KW-0889">Transcription antitermination</keyword>
<proteinExistence type="inferred from homology"/>
<evidence type="ECO:0000256" key="3">
    <source>
        <dbReference type="ARBA" id="ARBA00022814"/>
    </source>
</evidence>
<reference evidence="9 10" key="1">
    <citation type="submission" date="2019-06" db="EMBL/GenBank/DDBJ databases">
        <title>Flavibacter putida gen. nov., sp. nov., a novel marine bacterium of the family Flavobacteriaceae isolated from coastal seawater.</title>
        <authorList>
            <person name="Feng X."/>
        </authorList>
    </citation>
    <scope>NUCLEOTIDE SEQUENCE [LARGE SCALE GENOMIC DNA]</scope>
    <source>
        <strain evidence="9 10">PLHSN227</strain>
    </source>
</reference>
<evidence type="ECO:0000313" key="10">
    <source>
        <dbReference type="Proteomes" id="UP000317169"/>
    </source>
</evidence>
<evidence type="ECO:0000256" key="2">
    <source>
        <dbReference type="ARBA" id="ARBA00022490"/>
    </source>
</evidence>
<dbReference type="GO" id="GO:0003723">
    <property type="term" value="F:RNA binding"/>
    <property type="evidence" value="ECO:0007669"/>
    <property type="project" value="UniProtKB-UniRule"/>
</dbReference>
<evidence type="ECO:0000256" key="1">
    <source>
        <dbReference type="ARBA" id="ARBA00022472"/>
    </source>
</evidence>
<dbReference type="GO" id="GO:0003700">
    <property type="term" value="F:DNA-binding transcription factor activity"/>
    <property type="evidence" value="ECO:0007669"/>
    <property type="project" value="InterPro"/>
</dbReference>
<dbReference type="Pfam" id="PF13184">
    <property type="entry name" value="KH_NusA_1st"/>
    <property type="match status" value="1"/>
</dbReference>
<dbReference type="OrthoDB" id="9807233at2"/>
<dbReference type="InterPro" id="IPR004087">
    <property type="entry name" value="KH_dom"/>
</dbReference>
<dbReference type="InterPro" id="IPR030842">
    <property type="entry name" value="TF_NusA_bacterial"/>
</dbReference>
<keyword evidence="6 7" id="KW-0804">Transcription</keyword>
<dbReference type="Proteomes" id="UP000317169">
    <property type="component" value="Unassembled WGS sequence"/>
</dbReference>
<dbReference type="Gene3D" id="3.30.1480.10">
    <property type="entry name" value="NusA, N-terminal domain"/>
    <property type="match status" value="1"/>
</dbReference>
<evidence type="ECO:0000256" key="5">
    <source>
        <dbReference type="ARBA" id="ARBA00023015"/>
    </source>
</evidence>
<keyword evidence="4 7" id="KW-0694">RNA-binding</keyword>
<dbReference type="HAMAP" id="MF_00945_B">
    <property type="entry name" value="NusA_B"/>
    <property type="match status" value="1"/>
</dbReference>
<dbReference type="InterPro" id="IPR036555">
    <property type="entry name" value="NusA_N_sf"/>
</dbReference>
<dbReference type="Gene3D" id="3.30.300.20">
    <property type="match status" value="2"/>
</dbReference>
<keyword evidence="1 7" id="KW-0806">Transcription termination</keyword>
<dbReference type="AlphaFoldDB" id="A0A507ZXV8"/>
<feature type="domain" description="K Homology" evidence="8">
    <location>
        <begin position="307"/>
        <end position="362"/>
    </location>
</feature>
<dbReference type="InterPro" id="IPR025249">
    <property type="entry name" value="TF_NusA_KH_1st"/>
</dbReference>
<name>A0A507ZXV8_9FLAO</name>
<protein>
    <recommendedName>
        <fullName evidence="7">Transcription termination/antitermination protein NusA</fullName>
    </recommendedName>
</protein>
<dbReference type="InterPro" id="IPR015946">
    <property type="entry name" value="KH_dom-like_a/b"/>
</dbReference>
<feature type="domain" description="K Homology" evidence="8">
    <location>
        <begin position="233"/>
        <end position="306"/>
    </location>
</feature>
<evidence type="ECO:0000256" key="4">
    <source>
        <dbReference type="ARBA" id="ARBA00022884"/>
    </source>
</evidence>
<dbReference type="EMBL" id="VIAR01000003">
    <property type="protein sequence ID" value="TQD39605.1"/>
    <property type="molecule type" value="Genomic_DNA"/>
</dbReference>
<organism evidence="9 10">
    <name type="scientific">Haloflavibacter putidus</name>
    <dbReference type="NCBI Taxonomy" id="2576776"/>
    <lineage>
        <taxon>Bacteria</taxon>
        <taxon>Pseudomonadati</taxon>
        <taxon>Bacteroidota</taxon>
        <taxon>Flavobacteriia</taxon>
        <taxon>Flavobacteriales</taxon>
        <taxon>Flavobacteriaceae</taxon>
        <taxon>Haloflavibacter</taxon>
    </lineage>
</organism>
<dbReference type="GO" id="GO:0006353">
    <property type="term" value="P:DNA-templated transcription termination"/>
    <property type="evidence" value="ECO:0007669"/>
    <property type="project" value="UniProtKB-UniRule"/>
</dbReference>
<dbReference type="SMART" id="SM00322">
    <property type="entry name" value="KH"/>
    <property type="match status" value="2"/>
</dbReference>
<evidence type="ECO:0000256" key="6">
    <source>
        <dbReference type="ARBA" id="ARBA00023163"/>
    </source>
</evidence>
<dbReference type="InterPro" id="IPR013735">
    <property type="entry name" value="TF_NusA_N"/>
</dbReference>
<dbReference type="Pfam" id="PF26594">
    <property type="entry name" value="KH_NusA_2nd"/>
    <property type="match status" value="1"/>
</dbReference>
<comment type="similarity">
    <text evidence="7">Belongs to the NusA family.</text>
</comment>
<keyword evidence="5 7" id="KW-0805">Transcription regulation</keyword>
<dbReference type="InterPro" id="IPR058582">
    <property type="entry name" value="KH_NusA_2nd"/>
</dbReference>
<dbReference type="InterPro" id="IPR009019">
    <property type="entry name" value="KH_sf_prok-type"/>
</dbReference>
<gene>
    <name evidence="7 9" type="primary">nusA</name>
    <name evidence="9" type="ORF">FKR84_03675</name>
</gene>
<comment type="caution">
    <text evidence="9">The sequence shown here is derived from an EMBL/GenBank/DDBJ whole genome shotgun (WGS) entry which is preliminary data.</text>
</comment>
<dbReference type="NCBIfam" id="TIGR01953">
    <property type="entry name" value="NusA"/>
    <property type="match status" value="1"/>
</dbReference>
<dbReference type="Gene3D" id="2.40.50.140">
    <property type="entry name" value="Nucleic acid-binding proteins"/>
    <property type="match status" value="1"/>
</dbReference>
<dbReference type="Pfam" id="PF08529">
    <property type="entry name" value="NusA_N"/>
    <property type="match status" value="1"/>
</dbReference>
<comment type="subunit">
    <text evidence="7">Monomer. Binds directly to the core enzyme of the DNA-dependent RNA polymerase and to nascent RNA.</text>
</comment>
<comment type="subcellular location">
    <subcellularLocation>
        <location evidence="7">Cytoplasm</location>
    </subcellularLocation>
</comment>
<dbReference type="InterPro" id="IPR012340">
    <property type="entry name" value="NA-bd_OB-fold"/>
</dbReference>
<comment type="function">
    <text evidence="7">Participates in both transcription termination and antitermination.</text>
</comment>
<evidence type="ECO:0000313" key="9">
    <source>
        <dbReference type="EMBL" id="TQD39605.1"/>
    </source>
</evidence>
<dbReference type="InterPro" id="IPR010213">
    <property type="entry name" value="TF_NusA"/>
</dbReference>
<dbReference type="SUPFAM" id="SSF50249">
    <property type="entry name" value="Nucleic acid-binding proteins"/>
    <property type="match status" value="1"/>
</dbReference>
<dbReference type="RefSeq" id="WP_141420848.1">
    <property type="nucleotide sequence ID" value="NZ_VIAR01000003.1"/>
</dbReference>
<dbReference type="GO" id="GO:0005829">
    <property type="term" value="C:cytosol"/>
    <property type="evidence" value="ECO:0007669"/>
    <property type="project" value="TreeGrafter"/>
</dbReference>
<dbReference type="CDD" id="cd02134">
    <property type="entry name" value="KH-II_NusA_rpt1"/>
    <property type="match status" value="1"/>
</dbReference>
<evidence type="ECO:0000256" key="7">
    <source>
        <dbReference type="HAMAP-Rule" id="MF_00945"/>
    </source>
</evidence>
<dbReference type="GO" id="GO:0031564">
    <property type="term" value="P:transcription antitermination"/>
    <property type="evidence" value="ECO:0007669"/>
    <property type="project" value="UniProtKB-UniRule"/>
</dbReference>
<dbReference type="CDD" id="cd22529">
    <property type="entry name" value="KH-II_NusA_rpt2"/>
    <property type="match status" value="1"/>
</dbReference>
<keyword evidence="10" id="KW-1185">Reference proteome</keyword>